<name>A0A368HIG1_9GAMM</name>
<organism evidence="1 2">
    <name type="scientific">Acidiferrobacter thiooxydans</name>
    <dbReference type="NCBI Taxonomy" id="163359"/>
    <lineage>
        <taxon>Bacteria</taxon>
        <taxon>Pseudomonadati</taxon>
        <taxon>Pseudomonadota</taxon>
        <taxon>Gammaproteobacteria</taxon>
        <taxon>Acidiferrobacterales</taxon>
        <taxon>Acidiferrobacteraceae</taxon>
        <taxon>Acidiferrobacter</taxon>
    </lineage>
</organism>
<proteinExistence type="predicted"/>
<comment type="caution">
    <text evidence="1">The sequence shown here is derived from an EMBL/GenBank/DDBJ whole genome shotgun (WGS) entry which is preliminary data.</text>
</comment>
<gene>
    <name evidence="1" type="ORF">C4900_14655</name>
</gene>
<sequence>MSGVLGLERGLEQKFRAGERRLMDAGVVVAGGDSAFVAGLFAKARERRILARPGRTPVLPAGPLLPRRRAMSSVL</sequence>
<accession>A0A368HIG1</accession>
<dbReference type="EMBL" id="PSYR01000002">
    <property type="protein sequence ID" value="RCN56969.1"/>
    <property type="molecule type" value="Genomic_DNA"/>
</dbReference>
<dbReference type="AlphaFoldDB" id="A0A368HIG1"/>
<protein>
    <submittedName>
        <fullName evidence="1">Uncharacterized protein</fullName>
    </submittedName>
</protein>
<evidence type="ECO:0000313" key="2">
    <source>
        <dbReference type="Proteomes" id="UP000253250"/>
    </source>
</evidence>
<reference evidence="1 2" key="1">
    <citation type="submission" date="2018-02" db="EMBL/GenBank/DDBJ databases">
        <title>Insights into the biology of acidophilic members of the Acidiferrobacteraceae family derived from comparative genomic analyses.</title>
        <authorList>
            <person name="Issotta F."/>
            <person name="Thyssen C."/>
            <person name="Mena C."/>
            <person name="Moya A."/>
            <person name="Bellenberg S."/>
            <person name="Sproer C."/>
            <person name="Covarrubias P.C."/>
            <person name="Sand W."/>
            <person name="Quatrini R."/>
            <person name="Vera M."/>
        </authorList>
    </citation>
    <scope>NUCLEOTIDE SEQUENCE [LARGE SCALE GENOMIC DNA]</scope>
    <source>
        <strain evidence="2">m-1</strain>
    </source>
</reference>
<keyword evidence="2" id="KW-1185">Reference proteome</keyword>
<evidence type="ECO:0000313" key="1">
    <source>
        <dbReference type="EMBL" id="RCN56969.1"/>
    </source>
</evidence>
<dbReference type="Proteomes" id="UP000253250">
    <property type="component" value="Unassembled WGS sequence"/>
</dbReference>